<name>A0ABD5SRK8_9EURY</name>
<evidence type="ECO:0000313" key="1">
    <source>
        <dbReference type="EMBL" id="MFC6767632.1"/>
    </source>
</evidence>
<comment type="caution">
    <text evidence="1">The sequence shown here is derived from an EMBL/GenBank/DDBJ whole genome shotgun (WGS) entry which is preliminary data.</text>
</comment>
<organism evidence="1 2">
    <name type="scientific">Natrinema soli</name>
    <dbReference type="NCBI Taxonomy" id="1930624"/>
    <lineage>
        <taxon>Archaea</taxon>
        <taxon>Methanobacteriati</taxon>
        <taxon>Methanobacteriota</taxon>
        <taxon>Stenosarchaea group</taxon>
        <taxon>Halobacteria</taxon>
        <taxon>Halobacteriales</taxon>
        <taxon>Natrialbaceae</taxon>
        <taxon>Natrinema</taxon>
    </lineage>
</organism>
<proteinExistence type="predicted"/>
<reference evidence="1 2" key="1">
    <citation type="journal article" date="2019" name="Int. J. Syst. Evol. Microbiol.">
        <title>The Global Catalogue of Microorganisms (GCM) 10K type strain sequencing project: providing services to taxonomists for standard genome sequencing and annotation.</title>
        <authorList>
            <consortium name="The Broad Institute Genomics Platform"/>
            <consortium name="The Broad Institute Genome Sequencing Center for Infectious Disease"/>
            <person name="Wu L."/>
            <person name="Ma J."/>
        </authorList>
    </citation>
    <scope>NUCLEOTIDE SEQUENCE [LARGE SCALE GENOMIC DNA]</scope>
    <source>
        <strain evidence="1 2">LMG 29247</strain>
    </source>
</reference>
<dbReference type="EMBL" id="JBHSWV010000407">
    <property type="protein sequence ID" value="MFC6767632.1"/>
    <property type="molecule type" value="Genomic_DNA"/>
</dbReference>
<gene>
    <name evidence="1" type="ORF">ACFQE6_22375</name>
</gene>
<dbReference type="RefSeq" id="WP_273740495.1">
    <property type="nucleotide sequence ID" value="NZ_JAQIVI010000407.1"/>
</dbReference>
<protein>
    <submittedName>
        <fullName evidence="1">Uncharacterized protein</fullName>
    </submittedName>
</protein>
<accession>A0ABD5SRK8</accession>
<sequence length="53" mass="5686">MLDPCDGTAPVAIAAECEYGSDADVLAVDVEADAQAAYERRQADELEIPYPEQ</sequence>
<dbReference type="AlphaFoldDB" id="A0ABD5SRK8"/>
<keyword evidence="2" id="KW-1185">Reference proteome</keyword>
<dbReference type="Proteomes" id="UP001596383">
    <property type="component" value="Unassembled WGS sequence"/>
</dbReference>
<evidence type="ECO:0000313" key="2">
    <source>
        <dbReference type="Proteomes" id="UP001596383"/>
    </source>
</evidence>